<gene>
    <name evidence="1" type="ORF">NCTC13354_00004</name>
</gene>
<proteinExistence type="predicted"/>
<dbReference type="EMBL" id="LR134476">
    <property type="protein sequence ID" value="VEI12330.1"/>
    <property type="molecule type" value="Genomic_DNA"/>
</dbReference>
<dbReference type="AlphaFoldDB" id="A0A448PBF8"/>
<reference evidence="1 2" key="1">
    <citation type="submission" date="2018-12" db="EMBL/GenBank/DDBJ databases">
        <authorList>
            <consortium name="Pathogen Informatics"/>
        </authorList>
    </citation>
    <scope>NUCLEOTIDE SEQUENCE [LARGE SCALE GENOMIC DNA]</scope>
    <source>
        <strain evidence="1 2">NCTC13354</strain>
    </source>
</reference>
<name>A0A448PBF8_9ACTO</name>
<dbReference type="KEGG" id="tbw:NCTC13354_00004"/>
<accession>A0A448PBF8</accession>
<keyword evidence="2" id="KW-1185">Reference proteome</keyword>
<sequence>MSLLGFPSSQWCVRMAEPKATPKPGGSHERINVTQVLGELGQHERGEQIANLEKVHQELTIRLGRAQA</sequence>
<organism evidence="1 2">
    <name type="scientific">Trueperella bialowiezensis</name>
    <dbReference type="NCBI Taxonomy" id="312285"/>
    <lineage>
        <taxon>Bacteria</taxon>
        <taxon>Bacillati</taxon>
        <taxon>Actinomycetota</taxon>
        <taxon>Actinomycetes</taxon>
        <taxon>Actinomycetales</taxon>
        <taxon>Actinomycetaceae</taxon>
        <taxon>Trueperella</taxon>
    </lineage>
</organism>
<dbReference type="Proteomes" id="UP000269542">
    <property type="component" value="Chromosome"/>
</dbReference>
<protein>
    <submittedName>
        <fullName evidence="1">Uncharacterized protein</fullName>
    </submittedName>
</protein>
<evidence type="ECO:0000313" key="2">
    <source>
        <dbReference type="Proteomes" id="UP000269542"/>
    </source>
</evidence>
<evidence type="ECO:0000313" key="1">
    <source>
        <dbReference type="EMBL" id="VEI12330.1"/>
    </source>
</evidence>